<dbReference type="InterPro" id="IPR015927">
    <property type="entry name" value="Peptidase_S24_S26A/B/C"/>
</dbReference>
<evidence type="ECO:0000313" key="3">
    <source>
        <dbReference type="Proteomes" id="UP000555546"/>
    </source>
</evidence>
<protein>
    <submittedName>
        <fullName evidence="2">Transcriptional regulator with XRE-family HTH domain</fullName>
    </submittedName>
</protein>
<dbReference type="InterPro" id="IPR010982">
    <property type="entry name" value="Lambda_DNA-bd_dom_sf"/>
</dbReference>
<dbReference type="SMART" id="SM00530">
    <property type="entry name" value="HTH_XRE"/>
    <property type="match status" value="1"/>
</dbReference>
<name>A0A7W9EMM1_9HYPH</name>
<reference evidence="2 3" key="1">
    <citation type="submission" date="2020-08" db="EMBL/GenBank/DDBJ databases">
        <title>Genomic Encyclopedia of Type Strains, Phase IV (KMG-IV): sequencing the most valuable type-strain genomes for metagenomic binning, comparative biology and taxonomic classification.</title>
        <authorList>
            <person name="Goeker M."/>
        </authorList>
    </citation>
    <scope>NUCLEOTIDE SEQUENCE [LARGE SCALE GENOMIC DNA]</scope>
    <source>
        <strain evidence="2 3">DSM 26944</strain>
    </source>
</reference>
<feature type="domain" description="HTH cro/C1-type" evidence="1">
    <location>
        <begin position="5"/>
        <end position="59"/>
    </location>
</feature>
<dbReference type="InterPro" id="IPR039418">
    <property type="entry name" value="LexA-like"/>
</dbReference>
<sequence length="208" mass="23248">MKNRIREIREAQGLSQGALGEKLGVHWQTVHRAESSKSTLSEQKLQAYAKALGVSTAELVGSEGGRTVTVKGQIQAGAWAETWEWPIEDQYEVPVPDDPALSNFSLHAAETRGPSMNKRYPDGTVLVFTDALERPEDLIAGKRYIVERERADGLREATVKKLWQDEFGAMWLVPESDDPRYQEAIPISGEDGDVIRILGRVRFSVTRE</sequence>
<dbReference type="EMBL" id="JACIJG010000015">
    <property type="protein sequence ID" value="MBB5703574.1"/>
    <property type="molecule type" value="Genomic_DNA"/>
</dbReference>
<dbReference type="Gene3D" id="2.10.109.10">
    <property type="entry name" value="Umud Fragment, subunit A"/>
    <property type="match status" value="1"/>
</dbReference>
<dbReference type="GO" id="GO:0003677">
    <property type="term" value="F:DNA binding"/>
    <property type="evidence" value="ECO:0007669"/>
    <property type="project" value="InterPro"/>
</dbReference>
<dbReference type="InterPro" id="IPR001387">
    <property type="entry name" value="Cro/C1-type_HTH"/>
</dbReference>
<gene>
    <name evidence="2" type="ORF">FHS76_003481</name>
</gene>
<dbReference type="RefSeq" id="WP_235992729.1">
    <property type="nucleotide sequence ID" value="NZ_JACIJG010000015.1"/>
</dbReference>
<evidence type="ECO:0000313" key="2">
    <source>
        <dbReference type="EMBL" id="MBB5703574.1"/>
    </source>
</evidence>
<proteinExistence type="predicted"/>
<accession>A0A7W9EMM1</accession>
<comment type="caution">
    <text evidence="2">The sequence shown here is derived from an EMBL/GenBank/DDBJ whole genome shotgun (WGS) entry which is preliminary data.</text>
</comment>
<dbReference type="SUPFAM" id="SSF47413">
    <property type="entry name" value="lambda repressor-like DNA-binding domains"/>
    <property type="match status" value="1"/>
</dbReference>
<dbReference type="Gene3D" id="1.10.260.40">
    <property type="entry name" value="lambda repressor-like DNA-binding domains"/>
    <property type="match status" value="1"/>
</dbReference>
<evidence type="ECO:0000259" key="1">
    <source>
        <dbReference type="PROSITE" id="PS50943"/>
    </source>
</evidence>
<dbReference type="CDD" id="cd00093">
    <property type="entry name" value="HTH_XRE"/>
    <property type="match status" value="1"/>
</dbReference>
<dbReference type="Pfam" id="PF01381">
    <property type="entry name" value="HTH_3"/>
    <property type="match status" value="1"/>
</dbReference>
<dbReference type="PROSITE" id="PS50943">
    <property type="entry name" value="HTH_CROC1"/>
    <property type="match status" value="1"/>
</dbReference>
<dbReference type="Proteomes" id="UP000555546">
    <property type="component" value="Unassembled WGS sequence"/>
</dbReference>
<dbReference type="CDD" id="cd06529">
    <property type="entry name" value="S24_LexA-like"/>
    <property type="match status" value="1"/>
</dbReference>
<keyword evidence="3" id="KW-1185">Reference proteome</keyword>
<dbReference type="Pfam" id="PF00717">
    <property type="entry name" value="Peptidase_S24"/>
    <property type="match status" value="1"/>
</dbReference>
<organism evidence="2 3">
    <name type="scientific">Brucella daejeonensis</name>
    <dbReference type="NCBI Taxonomy" id="659015"/>
    <lineage>
        <taxon>Bacteria</taxon>
        <taxon>Pseudomonadati</taxon>
        <taxon>Pseudomonadota</taxon>
        <taxon>Alphaproteobacteria</taxon>
        <taxon>Hyphomicrobiales</taxon>
        <taxon>Brucellaceae</taxon>
        <taxon>Brucella/Ochrobactrum group</taxon>
        <taxon>Brucella</taxon>
    </lineage>
</organism>
<dbReference type="AlphaFoldDB" id="A0A7W9EMM1"/>